<gene>
    <name evidence="1" type="ORF">GTS_20770</name>
</gene>
<dbReference type="EMBL" id="BJFL01000007">
    <property type="protein sequence ID" value="GDY30444.1"/>
    <property type="molecule type" value="Genomic_DNA"/>
</dbReference>
<sequence length="188" mass="20906">MRWLVPVVLLVVLASAGAGLLARQVYQRPAAEPVPMVGPTSVSSMPATEQPGDPVVRLTADAAAHPDRDPVRELFQRFFDATNQHNYNQWRSTISPFGLNWIDSESSWLAKNESTRDGSIVVQRIDPAPGGNLRVLVSFMSTQDPKKAPENLRESCIRWHLVYSLVRASGGFKIDFAREQSTTQMEKC</sequence>
<keyword evidence="2" id="KW-1185">Reference proteome</keyword>
<protein>
    <submittedName>
        <fullName evidence="1">Uncharacterized protein</fullName>
    </submittedName>
</protein>
<name>A0A4D4J4Q8_9PSEU</name>
<dbReference type="Proteomes" id="UP000298860">
    <property type="component" value="Unassembled WGS sequence"/>
</dbReference>
<organism evidence="1 2">
    <name type="scientific">Gandjariella thermophila</name>
    <dbReference type="NCBI Taxonomy" id="1931992"/>
    <lineage>
        <taxon>Bacteria</taxon>
        <taxon>Bacillati</taxon>
        <taxon>Actinomycetota</taxon>
        <taxon>Actinomycetes</taxon>
        <taxon>Pseudonocardiales</taxon>
        <taxon>Pseudonocardiaceae</taxon>
        <taxon>Gandjariella</taxon>
    </lineage>
</organism>
<comment type="caution">
    <text evidence="1">The sequence shown here is derived from an EMBL/GenBank/DDBJ whole genome shotgun (WGS) entry which is preliminary data.</text>
</comment>
<proteinExistence type="predicted"/>
<evidence type="ECO:0000313" key="1">
    <source>
        <dbReference type="EMBL" id="GDY30444.1"/>
    </source>
</evidence>
<dbReference type="AlphaFoldDB" id="A0A4D4J4Q8"/>
<reference evidence="2" key="1">
    <citation type="submission" date="2019-04" db="EMBL/GenBank/DDBJ databases">
        <title>Draft genome sequence of Pseudonocardiaceae bacterium SL3-2-4.</title>
        <authorList>
            <person name="Ningsih F."/>
            <person name="Yokota A."/>
            <person name="Sakai Y."/>
            <person name="Nanatani K."/>
            <person name="Yabe S."/>
            <person name="Oetari A."/>
            <person name="Sjamsuridzal W."/>
        </authorList>
    </citation>
    <scope>NUCLEOTIDE SEQUENCE [LARGE SCALE GENOMIC DNA]</scope>
    <source>
        <strain evidence="2">SL3-2-4</strain>
    </source>
</reference>
<evidence type="ECO:0000313" key="2">
    <source>
        <dbReference type="Proteomes" id="UP000298860"/>
    </source>
</evidence>
<accession>A0A4D4J4Q8</accession>